<sequence>MFDRWRAVVRGRFGRTTRTFAAVAGHVRRTPDLLGAPAETFGLPPSAAGSASGAENRLRELHRVAVLPFWPRVRAHLDAERRARSEDIADRGFEYLLSNLHPALSWERPVLRVSSDVDRSVLLQGRGLVLVPSLFRFDAPELLVPSEASASPVLVYPASVQASTARSLWTVGDDSTLEALVGRTRAGLMRTLHGRRSTTELSNRLGVSAAAVSQHTAVLRSAGLITTQRQANMVLHSLTPLGLALVYPPGSTAAGSELAAAVS</sequence>
<accession>A0A9X2SI26</accession>
<evidence type="ECO:0000256" key="2">
    <source>
        <dbReference type="ARBA" id="ARBA00023125"/>
    </source>
</evidence>
<dbReference type="SUPFAM" id="SSF46785">
    <property type="entry name" value="Winged helix' DNA-binding domain"/>
    <property type="match status" value="1"/>
</dbReference>
<keyword evidence="1" id="KW-0805">Transcription regulation</keyword>
<protein>
    <submittedName>
        <fullName evidence="5">Helix-turn-helix domain-containing protein</fullName>
    </submittedName>
</protein>
<dbReference type="GO" id="GO:0003700">
    <property type="term" value="F:DNA-binding transcription factor activity"/>
    <property type="evidence" value="ECO:0007669"/>
    <property type="project" value="InterPro"/>
</dbReference>
<dbReference type="InterPro" id="IPR045981">
    <property type="entry name" value="DUF5937"/>
</dbReference>
<dbReference type="InterPro" id="IPR051011">
    <property type="entry name" value="Metal_resp_trans_reg"/>
</dbReference>
<name>A0A9X2SI26_9PSEU</name>
<dbReference type="SMART" id="SM00418">
    <property type="entry name" value="HTH_ARSR"/>
    <property type="match status" value="1"/>
</dbReference>
<dbReference type="Pfam" id="PF01022">
    <property type="entry name" value="HTH_5"/>
    <property type="match status" value="1"/>
</dbReference>
<dbReference type="PANTHER" id="PTHR43132:SF8">
    <property type="entry name" value="HTH-TYPE TRANSCRIPTIONAL REGULATOR KMTR"/>
    <property type="match status" value="1"/>
</dbReference>
<dbReference type="InterPro" id="IPR011991">
    <property type="entry name" value="ArsR-like_HTH"/>
</dbReference>
<dbReference type="Gene3D" id="1.10.10.10">
    <property type="entry name" value="Winged helix-like DNA-binding domain superfamily/Winged helix DNA-binding domain"/>
    <property type="match status" value="1"/>
</dbReference>
<dbReference type="InterPro" id="IPR001845">
    <property type="entry name" value="HTH_ArsR_DNA-bd_dom"/>
</dbReference>
<dbReference type="GO" id="GO:0003677">
    <property type="term" value="F:DNA binding"/>
    <property type="evidence" value="ECO:0007669"/>
    <property type="project" value="UniProtKB-KW"/>
</dbReference>
<keyword evidence="6" id="KW-1185">Reference proteome</keyword>
<dbReference type="PANTHER" id="PTHR43132">
    <property type="entry name" value="ARSENICAL RESISTANCE OPERON REPRESSOR ARSR-RELATED"/>
    <property type="match status" value="1"/>
</dbReference>
<dbReference type="CDD" id="cd00090">
    <property type="entry name" value="HTH_ARSR"/>
    <property type="match status" value="1"/>
</dbReference>
<keyword evidence="3" id="KW-0804">Transcription</keyword>
<comment type="caution">
    <text evidence="5">The sequence shown here is derived from an EMBL/GenBank/DDBJ whole genome shotgun (WGS) entry which is preliminary data.</text>
</comment>
<dbReference type="InterPro" id="IPR036390">
    <property type="entry name" value="WH_DNA-bd_sf"/>
</dbReference>
<evidence type="ECO:0000259" key="4">
    <source>
        <dbReference type="SMART" id="SM00418"/>
    </source>
</evidence>
<proteinExistence type="predicted"/>
<evidence type="ECO:0000313" key="6">
    <source>
        <dbReference type="Proteomes" id="UP001144096"/>
    </source>
</evidence>
<dbReference type="Pfam" id="PF19361">
    <property type="entry name" value="DUF5937"/>
    <property type="match status" value="1"/>
</dbReference>
<dbReference type="EMBL" id="JAMXQV010000003">
    <property type="protein sequence ID" value="MCR6483009.1"/>
    <property type="molecule type" value="Genomic_DNA"/>
</dbReference>
<dbReference type="RefSeq" id="WP_257919622.1">
    <property type="nucleotide sequence ID" value="NZ_JAMXQV010000003.1"/>
</dbReference>
<evidence type="ECO:0000256" key="1">
    <source>
        <dbReference type="ARBA" id="ARBA00023015"/>
    </source>
</evidence>
<evidence type="ECO:0000313" key="5">
    <source>
        <dbReference type="EMBL" id="MCR6483009.1"/>
    </source>
</evidence>
<evidence type="ECO:0000256" key="3">
    <source>
        <dbReference type="ARBA" id="ARBA00023163"/>
    </source>
</evidence>
<dbReference type="AlphaFoldDB" id="A0A9X2SI26"/>
<organism evidence="5 6">
    <name type="scientific">Amycolatopsis iheyensis</name>
    <dbReference type="NCBI Taxonomy" id="2945988"/>
    <lineage>
        <taxon>Bacteria</taxon>
        <taxon>Bacillati</taxon>
        <taxon>Actinomycetota</taxon>
        <taxon>Actinomycetes</taxon>
        <taxon>Pseudonocardiales</taxon>
        <taxon>Pseudonocardiaceae</taxon>
        <taxon>Amycolatopsis</taxon>
    </lineage>
</organism>
<gene>
    <name evidence="5" type="ORF">M8542_09275</name>
</gene>
<dbReference type="Proteomes" id="UP001144096">
    <property type="component" value="Unassembled WGS sequence"/>
</dbReference>
<dbReference type="InterPro" id="IPR036388">
    <property type="entry name" value="WH-like_DNA-bd_sf"/>
</dbReference>
<feature type="domain" description="HTH arsR-type" evidence="4">
    <location>
        <begin position="175"/>
        <end position="246"/>
    </location>
</feature>
<reference evidence="5" key="1">
    <citation type="submission" date="2022-06" db="EMBL/GenBank/DDBJ databases">
        <title>Amycolatopsis iheyaensis sp. nov., a new species of the genus Amycolatopsis isolated from soil in Iheya island, Japan.</title>
        <authorList>
            <person name="Ngamcharungchit C."/>
            <person name="Kanto H."/>
            <person name="Take A."/>
            <person name="Intra B."/>
            <person name="Matsumoto A."/>
            <person name="Panbangred W."/>
            <person name="Inahashi Y."/>
        </authorList>
    </citation>
    <scope>NUCLEOTIDE SEQUENCE</scope>
    <source>
        <strain evidence="5">OK19-0408</strain>
    </source>
</reference>
<keyword evidence="2" id="KW-0238">DNA-binding</keyword>
<dbReference type="PRINTS" id="PR00778">
    <property type="entry name" value="HTHARSR"/>
</dbReference>